<gene>
    <name evidence="5" type="primary">argD</name>
    <name evidence="6" type="ORF">IEQ44_00025</name>
</gene>
<evidence type="ECO:0000256" key="1">
    <source>
        <dbReference type="ARBA" id="ARBA00022576"/>
    </source>
</evidence>
<dbReference type="InterPro" id="IPR050103">
    <property type="entry name" value="Class-III_PLP-dep_AT"/>
</dbReference>
<dbReference type="Pfam" id="PF00202">
    <property type="entry name" value="Aminotran_3"/>
    <property type="match status" value="1"/>
</dbReference>
<keyword evidence="1 5" id="KW-0032">Aminotransferase</keyword>
<dbReference type="InterPro" id="IPR015421">
    <property type="entry name" value="PyrdxlP-dep_Trfase_major"/>
</dbReference>
<dbReference type="SUPFAM" id="SSF53383">
    <property type="entry name" value="PLP-dependent transferases"/>
    <property type="match status" value="1"/>
</dbReference>
<dbReference type="InterPro" id="IPR004636">
    <property type="entry name" value="AcOrn/SuccOrn_fam"/>
</dbReference>
<organism evidence="6 7">
    <name type="scientific">Nocardioides malaquae</name>
    <dbReference type="NCBI Taxonomy" id="2773426"/>
    <lineage>
        <taxon>Bacteria</taxon>
        <taxon>Bacillati</taxon>
        <taxon>Actinomycetota</taxon>
        <taxon>Actinomycetes</taxon>
        <taxon>Propionibacteriales</taxon>
        <taxon>Nocardioidaceae</taxon>
        <taxon>Nocardioides</taxon>
    </lineage>
</organism>
<dbReference type="EC" id="2.6.1.11" evidence="5"/>
<accession>A0ABR9RN65</accession>
<feature type="modified residue" description="N6-(pyridoxal phosphate)lysine" evidence="5">
    <location>
        <position position="256"/>
    </location>
</feature>
<dbReference type="NCBIfam" id="TIGR00707">
    <property type="entry name" value="argD"/>
    <property type="match status" value="1"/>
</dbReference>
<dbReference type="Gene3D" id="3.40.640.10">
    <property type="entry name" value="Type I PLP-dependent aspartate aminotransferase-like (Major domain)"/>
    <property type="match status" value="1"/>
</dbReference>
<feature type="binding site" evidence="5">
    <location>
        <position position="284"/>
    </location>
    <ligand>
        <name>N(2)-acetyl-L-ornithine</name>
        <dbReference type="ChEBI" id="CHEBI:57805"/>
    </ligand>
</feature>
<comment type="pathway">
    <text evidence="5">Amino-acid biosynthesis; L-arginine biosynthesis; N(2)-acetyl-L-ornithine from L-glutamate: step 4/4.</text>
</comment>
<keyword evidence="2 5" id="KW-0028">Amino-acid biosynthesis</keyword>
<keyword evidence="7" id="KW-1185">Reference proteome</keyword>
<keyword evidence="5" id="KW-0055">Arginine biosynthesis</keyword>
<feature type="binding site" evidence="5">
    <location>
        <begin position="222"/>
        <end position="225"/>
    </location>
    <ligand>
        <name>pyridoxal 5'-phosphate</name>
        <dbReference type="ChEBI" id="CHEBI:597326"/>
    </ligand>
</feature>
<dbReference type="PANTHER" id="PTHR11986">
    <property type="entry name" value="AMINOTRANSFERASE CLASS III"/>
    <property type="match status" value="1"/>
</dbReference>
<comment type="cofactor">
    <cofactor evidence="5">
        <name>pyridoxal 5'-phosphate</name>
        <dbReference type="ChEBI" id="CHEBI:597326"/>
    </cofactor>
    <text evidence="5">Binds 1 pyridoxal phosphate per subunit.</text>
</comment>
<keyword evidence="5" id="KW-0963">Cytoplasm</keyword>
<comment type="subunit">
    <text evidence="5">Homodimer.</text>
</comment>
<evidence type="ECO:0000313" key="6">
    <source>
        <dbReference type="EMBL" id="MBE7323034.1"/>
    </source>
</evidence>
<reference evidence="6 7" key="1">
    <citation type="submission" date="2020-10" db="EMBL/GenBank/DDBJ databases">
        <title>Nocardioides sp. isolated from sludge.</title>
        <authorList>
            <person name="Zhang X."/>
        </authorList>
    </citation>
    <scope>NUCLEOTIDE SEQUENCE [LARGE SCALE GENOMIC DNA]</scope>
    <source>
        <strain evidence="6 7">Y6</strain>
    </source>
</reference>
<evidence type="ECO:0000256" key="4">
    <source>
        <dbReference type="ARBA" id="ARBA00022898"/>
    </source>
</evidence>
<dbReference type="Gene3D" id="3.90.1150.10">
    <property type="entry name" value="Aspartate Aminotransferase, domain 1"/>
    <property type="match status" value="1"/>
</dbReference>
<comment type="catalytic activity">
    <reaction evidence="5">
        <text>N(2)-acetyl-L-ornithine + 2-oxoglutarate = N-acetyl-L-glutamate 5-semialdehyde + L-glutamate</text>
        <dbReference type="Rhea" id="RHEA:18049"/>
        <dbReference type="ChEBI" id="CHEBI:16810"/>
        <dbReference type="ChEBI" id="CHEBI:29123"/>
        <dbReference type="ChEBI" id="CHEBI:29985"/>
        <dbReference type="ChEBI" id="CHEBI:57805"/>
        <dbReference type="EC" id="2.6.1.11"/>
    </reaction>
</comment>
<keyword evidence="4 5" id="KW-0663">Pyridoxal phosphate</keyword>
<comment type="caution">
    <text evidence="6">The sequence shown here is derived from an EMBL/GenBank/DDBJ whole genome shotgun (WGS) entry which is preliminary data.</text>
</comment>
<protein>
    <recommendedName>
        <fullName evidence="5">Acetylornithine aminotransferase</fullName>
        <shortName evidence="5">ACOAT</shortName>
        <ecNumber evidence="5">2.6.1.11</ecNumber>
    </recommendedName>
</protein>
<dbReference type="InterPro" id="IPR015424">
    <property type="entry name" value="PyrdxlP-dep_Trfase"/>
</dbReference>
<evidence type="ECO:0000256" key="5">
    <source>
        <dbReference type="HAMAP-Rule" id="MF_01107"/>
    </source>
</evidence>
<sequence>MNQTPPTGWSEDYRAGLMNTYGVPKLLLTRGRGAHVWDVEGNEYVDMLAGIAVNSLGHAHPALVAAVTDQLATLGHVSNLFASQPQVVLAQRLVDLLGAGPQSRVFFSNSGTEANEAAFKLTRRTGRTKIVACLEGFHGRTMGALALTANEAYRTPFEPLPGDVTWVPFGDVEALADAVDDETAAVVVEPLQGEAGVNQPPARYLAAVREITSRHGALMWLDEIQTGVGRTGTWFAHQNPRLVDGTVVPDVVTLAKGLAGGLPIGATIATGAAAELLVPGNHGTTFGGNPVSTAAALAVLDVIERDGLLAHAVALGALLRDGLLADPRVVEVRGAGLMLGLSLADSVDTSRVVEAGHRHGFILNVPRPGRVRLVPPLVLTHEDAEKFLATFPAILDEAGA</sequence>
<dbReference type="GO" id="GO:0003992">
    <property type="term" value="F:N2-acetyl-L-ornithine:2-oxoglutarate 5-aminotransferase activity"/>
    <property type="evidence" value="ECO:0007669"/>
    <property type="project" value="UniProtKB-EC"/>
</dbReference>
<dbReference type="CDD" id="cd00610">
    <property type="entry name" value="OAT_like"/>
    <property type="match status" value="1"/>
</dbReference>
<dbReference type="InterPro" id="IPR005814">
    <property type="entry name" value="Aminotrans_3"/>
</dbReference>
<feature type="binding site" evidence="5">
    <location>
        <position position="140"/>
    </location>
    <ligand>
        <name>N(2)-acetyl-L-ornithine</name>
        <dbReference type="ChEBI" id="CHEBI:57805"/>
    </ligand>
</feature>
<dbReference type="EMBL" id="JADCSA010000001">
    <property type="protein sequence ID" value="MBE7323034.1"/>
    <property type="molecule type" value="Genomic_DNA"/>
</dbReference>
<evidence type="ECO:0000256" key="2">
    <source>
        <dbReference type="ARBA" id="ARBA00022605"/>
    </source>
</evidence>
<dbReference type="RefSeq" id="WP_193636384.1">
    <property type="nucleotide sequence ID" value="NZ_JADCSA010000001.1"/>
</dbReference>
<dbReference type="NCBIfam" id="NF002874">
    <property type="entry name" value="PRK03244.1"/>
    <property type="match status" value="1"/>
</dbReference>
<dbReference type="PANTHER" id="PTHR11986:SF79">
    <property type="entry name" value="ACETYLORNITHINE AMINOTRANSFERASE, MITOCHONDRIAL"/>
    <property type="match status" value="1"/>
</dbReference>
<dbReference type="Proteomes" id="UP000756387">
    <property type="component" value="Unassembled WGS sequence"/>
</dbReference>
<dbReference type="PIRSF" id="PIRSF000521">
    <property type="entry name" value="Transaminase_4ab_Lys_Orn"/>
    <property type="match status" value="1"/>
</dbReference>
<feature type="binding site" evidence="5">
    <location>
        <position position="137"/>
    </location>
    <ligand>
        <name>pyridoxal 5'-phosphate</name>
        <dbReference type="ChEBI" id="CHEBI:597326"/>
    </ligand>
</feature>
<name>A0ABR9RN65_9ACTN</name>
<comment type="similarity">
    <text evidence="5">Belongs to the class-III pyridoxal-phosphate-dependent aminotransferase family. ArgD subfamily.</text>
</comment>
<comment type="subcellular location">
    <subcellularLocation>
        <location evidence="5">Cytoplasm</location>
    </subcellularLocation>
</comment>
<proteinExistence type="inferred from homology"/>
<keyword evidence="3 5" id="KW-0808">Transferase</keyword>
<evidence type="ECO:0000256" key="3">
    <source>
        <dbReference type="ARBA" id="ARBA00022679"/>
    </source>
</evidence>
<comment type="miscellaneous">
    <text evidence="5">May also have succinyldiaminopimelate aminotransferase activity, thus carrying out the corresponding step in lysine biosynthesis.</text>
</comment>
<feature type="binding site" evidence="5">
    <location>
        <position position="285"/>
    </location>
    <ligand>
        <name>pyridoxal 5'-phosphate</name>
        <dbReference type="ChEBI" id="CHEBI:597326"/>
    </ligand>
</feature>
<dbReference type="InterPro" id="IPR015422">
    <property type="entry name" value="PyrdxlP-dep_Trfase_small"/>
</dbReference>
<feature type="binding site" evidence="5">
    <location>
        <begin position="111"/>
        <end position="112"/>
    </location>
    <ligand>
        <name>pyridoxal 5'-phosphate</name>
        <dbReference type="ChEBI" id="CHEBI:597326"/>
    </ligand>
</feature>
<evidence type="ECO:0000313" key="7">
    <source>
        <dbReference type="Proteomes" id="UP000756387"/>
    </source>
</evidence>
<dbReference type="HAMAP" id="MF_01107">
    <property type="entry name" value="ArgD_aminotrans_3"/>
    <property type="match status" value="1"/>
</dbReference>